<comment type="caution">
    <text evidence="1">The sequence shown here is derived from an EMBL/GenBank/DDBJ whole genome shotgun (WGS) entry which is preliminary data.</text>
</comment>
<dbReference type="InterPro" id="IPR037914">
    <property type="entry name" value="SpoVT-AbrB_sf"/>
</dbReference>
<dbReference type="RefSeq" id="WP_118019398.1">
    <property type="nucleotide sequence ID" value="NZ_JAQEEO010000017.1"/>
</dbReference>
<reference evidence="1 2" key="1">
    <citation type="submission" date="2018-08" db="EMBL/GenBank/DDBJ databases">
        <title>A genome reference for cultivated species of the human gut microbiota.</title>
        <authorList>
            <person name="Zou Y."/>
            <person name="Xue W."/>
            <person name="Luo G."/>
        </authorList>
    </citation>
    <scope>NUCLEOTIDE SEQUENCE [LARGE SCALE GENOMIC DNA]</scope>
    <source>
        <strain evidence="1 2">AF14-18</strain>
    </source>
</reference>
<protein>
    <recommendedName>
        <fullName evidence="3">AbrB/MazE/SpoVT family DNA-binding domain-containing protein</fullName>
    </recommendedName>
</protein>
<evidence type="ECO:0000313" key="1">
    <source>
        <dbReference type="EMBL" id="RGV72790.1"/>
    </source>
</evidence>
<evidence type="ECO:0008006" key="3">
    <source>
        <dbReference type="Google" id="ProtNLM"/>
    </source>
</evidence>
<dbReference type="EMBL" id="QRZM01000012">
    <property type="protein sequence ID" value="RGV72790.1"/>
    <property type="molecule type" value="Genomic_DNA"/>
</dbReference>
<proteinExistence type="predicted"/>
<dbReference type="Proteomes" id="UP000284543">
    <property type="component" value="Unassembled WGS sequence"/>
</dbReference>
<accession>A0A412YYQ2</accession>
<dbReference type="SUPFAM" id="SSF89447">
    <property type="entry name" value="AbrB/MazE/MraZ-like"/>
    <property type="match status" value="1"/>
</dbReference>
<evidence type="ECO:0000313" key="2">
    <source>
        <dbReference type="Proteomes" id="UP000284543"/>
    </source>
</evidence>
<gene>
    <name evidence="1" type="ORF">DWW02_22540</name>
</gene>
<dbReference type="AlphaFoldDB" id="A0A412YYQ2"/>
<sequence length="149" mass="16532">MRLKELNMRPEEDGRVIIPPEVLEAIGTNADGTVYVTYLAKEDGGGPEVFVSPLEVGELTQDQLYEDGTHLTVPEELLEEAGIQPDEDLEVVCEDRRITILPARAGVIVPHEILELCSEIGINPEKVRIIMEMEGLDGRSEEDVPNRGR</sequence>
<name>A0A412YYQ2_9FIRM</name>
<organism evidence="1 2">
    <name type="scientific">Enterocloster bolteae</name>
    <dbReference type="NCBI Taxonomy" id="208479"/>
    <lineage>
        <taxon>Bacteria</taxon>
        <taxon>Bacillati</taxon>
        <taxon>Bacillota</taxon>
        <taxon>Clostridia</taxon>
        <taxon>Lachnospirales</taxon>
        <taxon>Lachnospiraceae</taxon>
        <taxon>Enterocloster</taxon>
    </lineage>
</organism>